<feature type="transmembrane region" description="Helical" evidence="1">
    <location>
        <begin position="38"/>
        <end position="56"/>
    </location>
</feature>
<dbReference type="Proteomes" id="UP000261285">
    <property type="component" value="Unassembled WGS sequence"/>
</dbReference>
<gene>
    <name evidence="3" type="ORF">DXB16_14380</name>
</gene>
<proteinExistence type="predicted"/>
<evidence type="ECO:0000313" key="3">
    <source>
        <dbReference type="EMBL" id="RGO29336.1"/>
    </source>
</evidence>
<comment type="caution">
    <text evidence="3">The sequence shown here is derived from an EMBL/GenBank/DDBJ whole genome shotgun (WGS) entry which is preliminary data.</text>
</comment>
<dbReference type="RefSeq" id="WP_117598637.1">
    <property type="nucleotide sequence ID" value="NZ_CABMEZ010000030.1"/>
</dbReference>
<reference evidence="3 4" key="1">
    <citation type="submission" date="2018-08" db="EMBL/GenBank/DDBJ databases">
        <title>A genome reference for cultivated species of the human gut microbiota.</title>
        <authorList>
            <person name="Zou Y."/>
            <person name="Xue W."/>
            <person name="Luo G."/>
        </authorList>
    </citation>
    <scope>NUCLEOTIDE SEQUENCE [LARGE SCALE GENOMIC DNA]</scope>
    <source>
        <strain evidence="3 4">OM02-16</strain>
    </source>
</reference>
<evidence type="ECO:0000313" key="4">
    <source>
        <dbReference type="Proteomes" id="UP000261285"/>
    </source>
</evidence>
<keyword evidence="1" id="KW-0472">Membrane</keyword>
<evidence type="ECO:0000259" key="2">
    <source>
        <dbReference type="Pfam" id="PF05569"/>
    </source>
</evidence>
<sequence length="369" mass="43793">MGHFNVSIFSIFSSLILFNIATIIIIAKRKNTAFIAKYSVNLLLISTLLAFLRLLFPIDLYYAKIIDIHKIYRFFKPFFTLQLFNDFALYQLLLFIWLLGFLLFGFYYLFISLFEIHKLNKLESINLPVIENLISQYPNRKIIIKVSTTVDIPKVWGFRACHLYVPDFSLSSEEWKFILEHEIEHIKLHDTFIKVLLLLVSAIFWWNPLMYILRKDIDQMLELRCDAKLIERYSKQQQTYYLETLLKVLKQKRASIISNSHNYMTASFVNYSAYSLTRQRFEIILDNNHRNKKLIFCYYALSILLFIASYFIILQPAKTVDTTNTPTLILHVSDDQYELYVNGKFSKTLNSTDIKKPQYSKYEIIERSQ</sequence>
<dbReference type="PANTHER" id="PTHR34978:SF3">
    <property type="entry name" value="SLR0241 PROTEIN"/>
    <property type="match status" value="1"/>
</dbReference>
<dbReference type="EMBL" id="QSVN01000030">
    <property type="protein sequence ID" value="RGO29336.1"/>
    <property type="molecule type" value="Genomic_DNA"/>
</dbReference>
<dbReference type="PANTHER" id="PTHR34978">
    <property type="entry name" value="POSSIBLE SENSOR-TRANSDUCER PROTEIN BLAR"/>
    <property type="match status" value="1"/>
</dbReference>
<keyword evidence="1" id="KW-1133">Transmembrane helix</keyword>
<dbReference type="InterPro" id="IPR052173">
    <property type="entry name" value="Beta-lactam_resp_regulator"/>
</dbReference>
<dbReference type="Pfam" id="PF05569">
    <property type="entry name" value="Peptidase_M56"/>
    <property type="match status" value="1"/>
</dbReference>
<feature type="transmembrane region" description="Helical" evidence="1">
    <location>
        <begin position="295"/>
        <end position="314"/>
    </location>
</feature>
<dbReference type="AlphaFoldDB" id="A0A3E5G514"/>
<name>A0A3E5G514_9FIRM</name>
<feature type="transmembrane region" description="Helical" evidence="1">
    <location>
        <begin position="6"/>
        <end position="26"/>
    </location>
</feature>
<feature type="transmembrane region" description="Helical" evidence="1">
    <location>
        <begin position="87"/>
        <end position="111"/>
    </location>
</feature>
<dbReference type="InterPro" id="IPR008756">
    <property type="entry name" value="Peptidase_M56"/>
</dbReference>
<feature type="transmembrane region" description="Helical" evidence="1">
    <location>
        <begin position="195"/>
        <end position="213"/>
    </location>
</feature>
<organism evidence="3 4">
    <name type="scientific">Dorea longicatena</name>
    <dbReference type="NCBI Taxonomy" id="88431"/>
    <lineage>
        <taxon>Bacteria</taxon>
        <taxon>Bacillati</taxon>
        <taxon>Bacillota</taxon>
        <taxon>Clostridia</taxon>
        <taxon>Lachnospirales</taxon>
        <taxon>Lachnospiraceae</taxon>
        <taxon>Dorea</taxon>
    </lineage>
</organism>
<dbReference type="CDD" id="cd07341">
    <property type="entry name" value="M56_BlaR1_MecR1_like"/>
    <property type="match status" value="1"/>
</dbReference>
<feature type="domain" description="Peptidase M56" evidence="2">
    <location>
        <begin position="85"/>
        <end position="264"/>
    </location>
</feature>
<accession>A0A3E5G514</accession>
<protein>
    <recommendedName>
        <fullName evidence="2">Peptidase M56 domain-containing protein</fullName>
    </recommendedName>
</protein>
<evidence type="ECO:0000256" key="1">
    <source>
        <dbReference type="SAM" id="Phobius"/>
    </source>
</evidence>
<keyword evidence="1" id="KW-0812">Transmembrane</keyword>